<keyword evidence="3" id="KW-1185">Reference proteome</keyword>
<evidence type="ECO:0000313" key="3">
    <source>
        <dbReference type="Proteomes" id="UP000266841"/>
    </source>
</evidence>
<accession>K0R4Z2</accession>
<sequence>MSSDSTNDYGAILRAVVVETATAASNLAAVYDKFLSIAGPPEVDGDGKLTCENCGEKYSEAENHDDACIWYPSEHKGMFLTDYESDAWYGWHEANPPKKSSYWKDSRNGWDGKHRWTGCGCTHANDECERTGRHRPEGSPPSADEWVEPESGELSDDEFGDFESCEKDGQRLLLDNYIRSCTYLIKEKLGTAGS</sequence>
<evidence type="ECO:0000256" key="1">
    <source>
        <dbReference type="SAM" id="MobiDB-lite"/>
    </source>
</evidence>
<feature type="compositionally biased region" description="Acidic residues" evidence="1">
    <location>
        <begin position="145"/>
        <end position="160"/>
    </location>
</feature>
<dbReference type="EMBL" id="AGNL01046720">
    <property type="protein sequence ID" value="EJK47695.1"/>
    <property type="molecule type" value="Genomic_DNA"/>
</dbReference>
<dbReference type="AlphaFoldDB" id="K0R4Z2"/>
<name>K0R4Z2_THAOC</name>
<protein>
    <submittedName>
        <fullName evidence="2">Uncharacterized protein</fullName>
    </submittedName>
</protein>
<feature type="region of interest" description="Disordered" evidence="1">
    <location>
        <begin position="130"/>
        <end position="160"/>
    </location>
</feature>
<evidence type="ECO:0000313" key="2">
    <source>
        <dbReference type="EMBL" id="EJK47695.1"/>
    </source>
</evidence>
<reference evidence="2 3" key="1">
    <citation type="journal article" date="2012" name="Genome Biol.">
        <title>Genome and low-iron response of an oceanic diatom adapted to chronic iron limitation.</title>
        <authorList>
            <person name="Lommer M."/>
            <person name="Specht M."/>
            <person name="Roy A.S."/>
            <person name="Kraemer L."/>
            <person name="Andreson R."/>
            <person name="Gutowska M.A."/>
            <person name="Wolf J."/>
            <person name="Bergner S.V."/>
            <person name="Schilhabel M.B."/>
            <person name="Klostermeier U.C."/>
            <person name="Beiko R.G."/>
            <person name="Rosenstiel P."/>
            <person name="Hippler M."/>
            <person name="Laroche J."/>
        </authorList>
    </citation>
    <scope>NUCLEOTIDE SEQUENCE [LARGE SCALE GENOMIC DNA]</scope>
    <source>
        <strain evidence="2 3">CCMP1005</strain>
    </source>
</reference>
<gene>
    <name evidence="2" type="ORF">THAOC_33570</name>
</gene>
<organism evidence="2 3">
    <name type="scientific">Thalassiosira oceanica</name>
    <name type="common">Marine diatom</name>
    <dbReference type="NCBI Taxonomy" id="159749"/>
    <lineage>
        <taxon>Eukaryota</taxon>
        <taxon>Sar</taxon>
        <taxon>Stramenopiles</taxon>
        <taxon>Ochrophyta</taxon>
        <taxon>Bacillariophyta</taxon>
        <taxon>Coscinodiscophyceae</taxon>
        <taxon>Thalassiosirophycidae</taxon>
        <taxon>Thalassiosirales</taxon>
        <taxon>Thalassiosiraceae</taxon>
        <taxon>Thalassiosira</taxon>
    </lineage>
</organism>
<comment type="caution">
    <text evidence="2">The sequence shown here is derived from an EMBL/GenBank/DDBJ whole genome shotgun (WGS) entry which is preliminary data.</text>
</comment>
<proteinExistence type="predicted"/>
<dbReference type="Proteomes" id="UP000266841">
    <property type="component" value="Unassembled WGS sequence"/>
</dbReference>